<proteinExistence type="predicted"/>
<dbReference type="EMBL" id="HBNR01046778">
    <property type="protein sequence ID" value="CAE4608446.1"/>
    <property type="molecule type" value="Transcribed_RNA"/>
</dbReference>
<evidence type="ECO:0000259" key="1">
    <source>
        <dbReference type="PROSITE" id="PS50106"/>
    </source>
</evidence>
<sequence length="322" mass="34092">MAQAILAQVILARVVVGASLKRGMAMASSHRARHRARPAGCAEVAALLLFLALRCRPRTASPGASDAGFAVLASNRRGSPAARLCAEGAGAGEDASATWRSAYELELERNGLLRDQLRSVDPAAPEARGQPEECALDWEENYARLRACNEALEGQLRTAQGGLGAASPQTELSEEELDARLPVVLDVKLEHRMTKIEVFRRHGAGSTFVTVEATLPLGLNITLRERGDLRGSFVVEDVLPGGFGEASGSIQTGDVLQALTTRVTSMGVTTFDSGVTQSTQHLVDASFLSSLTELVEAIGTNVNGDIILVLERPATTSVKTPP</sequence>
<protein>
    <recommendedName>
        <fullName evidence="1">PDZ domain-containing protein</fullName>
    </recommendedName>
</protein>
<dbReference type="InterPro" id="IPR001478">
    <property type="entry name" value="PDZ"/>
</dbReference>
<reference evidence="2" key="1">
    <citation type="submission" date="2021-01" db="EMBL/GenBank/DDBJ databases">
        <authorList>
            <person name="Corre E."/>
            <person name="Pelletier E."/>
            <person name="Niang G."/>
            <person name="Scheremetjew M."/>
            <person name="Finn R."/>
            <person name="Kale V."/>
            <person name="Holt S."/>
            <person name="Cochrane G."/>
            <person name="Meng A."/>
            <person name="Brown T."/>
            <person name="Cohen L."/>
        </authorList>
    </citation>
    <scope>NUCLEOTIDE SEQUENCE</scope>
    <source>
        <strain evidence="2">CCMP3105</strain>
    </source>
</reference>
<accession>A0A7S4VXE8</accession>
<gene>
    <name evidence="2" type="ORF">AMON00008_LOCUS32570</name>
</gene>
<organism evidence="2">
    <name type="scientific">Alexandrium monilatum</name>
    <dbReference type="NCBI Taxonomy" id="311494"/>
    <lineage>
        <taxon>Eukaryota</taxon>
        <taxon>Sar</taxon>
        <taxon>Alveolata</taxon>
        <taxon>Dinophyceae</taxon>
        <taxon>Gonyaulacales</taxon>
        <taxon>Pyrocystaceae</taxon>
        <taxon>Alexandrium</taxon>
    </lineage>
</organism>
<evidence type="ECO:0000313" key="2">
    <source>
        <dbReference type="EMBL" id="CAE4608446.1"/>
    </source>
</evidence>
<dbReference type="PROSITE" id="PS50106">
    <property type="entry name" value="PDZ"/>
    <property type="match status" value="1"/>
</dbReference>
<feature type="domain" description="PDZ" evidence="1">
    <location>
        <begin position="195"/>
        <end position="259"/>
    </location>
</feature>
<dbReference type="AlphaFoldDB" id="A0A7S4VXE8"/>
<name>A0A7S4VXE8_9DINO</name>